<evidence type="ECO:0000259" key="5">
    <source>
        <dbReference type="Pfam" id="PF01420"/>
    </source>
</evidence>
<dbReference type="InterPro" id="IPR052021">
    <property type="entry name" value="Type-I_RS_S_subunit"/>
</dbReference>
<keyword evidence="6" id="KW-0540">Nuclease</keyword>
<evidence type="ECO:0000313" key="6">
    <source>
        <dbReference type="EMBL" id="MBW8201172.1"/>
    </source>
</evidence>
<evidence type="ECO:0000256" key="3">
    <source>
        <dbReference type="ARBA" id="ARBA00023125"/>
    </source>
</evidence>
<feature type="domain" description="Type I restriction modification DNA specificity" evidence="5">
    <location>
        <begin position="215"/>
        <end position="375"/>
    </location>
</feature>
<dbReference type="EC" id="3.1.21.-" evidence="6"/>
<keyword evidence="7" id="KW-1185">Reference proteome</keyword>
<gene>
    <name evidence="6" type="ORF">K1F36_15195</name>
</gene>
<evidence type="ECO:0000256" key="4">
    <source>
        <dbReference type="SAM" id="Coils"/>
    </source>
</evidence>
<dbReference type="Pfam" id="PF01420">
    <property type="entry name" value="Methylase_S"/>
    <property type="match status" value="2"/>
</dbReference>
<dbReference type="GO" id="GO:0016787">
    <property type="term" value="F:hydrolase activity"/>
    <property type="evidence" value="ECO:0007669"/>
    <property type="project" value="UniProtKB-KW"/>
</dbReference>
<proteinExistence type="inferred from homology"/>
<evidence type="ECO:0000313" key="7">
    <source>
        <dbReference type="Proteomes" id="UP001196136"/>
    </source>
</evidence>
<dbReference type="RefSeq" id="WP_220114611.1">
    <property type="nucleotide sequence ID" value="NZ_JAHZSV010000025.1"/>
</dbReference>
<dbReference type="GO" id="GO:0016874">
    <property type="term" value="F:ligase activity"/>
    <property type="evidence" value="ECO:0007669"/>
    <property type="project" value="UniProtKB-KW"/>
</dbReference>
<name>A0ABS7EWP1_9FLAO</name>
<evidence type="ECO:0000256" key="1">
    <source>
        <dbReference type="ARBA" id="ARBA00010923"/>
    </source>
</evidence>
<dbReference type="Proteomes" id="UP001196136">
    <property type="component" value="Unassembled WGS sequence"/>
</dbReference>
<dbReference type="PANTHER" id="PTHR30408:SF13">
    <property type="entry name" value="TYPE I RESTRICTION ENZYME HINDI SPECIFICITY SUBUNIT"/>
    <property type="match status" value="1"/>
</dbReference>
<keyword evidence="2" id="KW-0680">Restriction system</keyword>
<keyword evidence="6" id="KW-0255">Endonuclease</keyword>
<dbReference type="SUPFAM" id="SSF116734">
    <property type="entry name" value="DNA methylase specificity domain"/>
    <property type="match status" value="2"/>
</dbReference>
<feature type="domain" description="Type I restriction modification DNA specificity" evidence="5">
    <location>
        <begin position="77"/>
        <end position="174"/>
    </location>
</feature>
<evidence type="ECO:0000256" key="2">
    <source>
        <dbReference type="ARBA" id="ARBA00022747"/>
    </source>
</evidence>
<keyword evidence="6" id="KW-0436">Ligase</keyword>
<keyword evidence="4" id="KW-0175">Coiled coil</keyword>
<dbReference type="Gene3D" id="3.90.220.20">
    <property type="entry name" value="DNA methylase specificity domains"/>
    <property type="match status" value="2"/>
</dbReference>
<dbReference type="GO" id="GO:0004519">
    <property type="term" value="F:endonuclease activity"/>
    <property type="evidence" value="ECO:0007669"/>
    <property type="project" value="UniProtKB-KW"/>
</dbReference>
<organism evidence="6 7">
    <name type="scientific">Flagellimonas abyssi</name>
    <dbReference type="NCBI Taxonomy" id="2864871"/>
    <lineage>
        <taxon>Bacteria</taxon>
        <taxon>Pseudomonadati</taxon>
        <taxon>Bacteroidota</taxon>
        <taxon>Flavobacteriia</taxon>
        <taxon>Flavobacteriales</taxon>
        <taxon>Flavobacteriaceae</taxon>
        <taxon>Flagellimonas</taxon>
    </lineage>
</organism>
<dbReference type="InterPro" id="IPR044946">
    <property type="entry name" value="Restrct_endonuc_typeI_TRD_sf"/>
</dbReference>
<dbReference type="EMBL" id="JAHZSV010000025">
    <property type="protein sequence ID" value="MBW8201172.1"/>
    <property type="molecule type" value="Genomic_DNA"/>
</dbReference>
<dbReference type="InterPro" id="IPR000055">
    <property type="entry name" value="Restrct_endonuc_typeI_TRD"/>
</dbReference>
<reference evidence="6 7" key="1">
    <citation type="submission" date="2021-08" db="EMBL/GenBank/DDBJ databases">
        <title>Muricauda profundi sp. nov., a marine bacterium isolated from deep seawater of the Mariana Trench.</title>
        <authorList>
            <person name="Wei Y."/>
        </authorList>
    </citation>
    <scope>NUCLEOTIDE SEQUENCE [LARGE SCALE GENOMIC DNA]</scope>
    <source>
        <strain evidence="6 7">W52</strain>
    </source>
</reference>
<keyword evidence="3" id="KW-0238">DNA-binding</keyword>
<dbReference type="PANTHER" id="PTHR30408">
    <property type="entry name" value="TYPE-1 RESTRICTION ENZYME ECOKI SPECIFICITY PROTEIN"/>
    <property type="match status" value="1"/>
</dbReference>
<sequence length="388" mass="44900">MKSNYRPIGEHIQLVDERNRDLRVNNLLGLSISKEFIPSVANTVGTNMSNYKVIRKNQFACSVMQVRRDKKMPVALLKEYDEAIISQAYPVFEVKDEQKLLPDYLMMWFERAEFDREACFHAVGGVRGSLDWEDFENMKLPIPHPDRQKEIITEYKTIENRIKLNERLIQKLEETAQAVYREWFVDFEFPDENGKPYKSSGGEMVFNTDLMKEIPKSWENKAISEVGTLKAGGDKPINFSSVKSNDFPIPIYSNGTTDDGLYGYTDKHNYPKNSITISARGTIGFCVLRREEFDAIVRLLVLIPHTSIAAIYLWQSIKQIDFDKSGSVQNQLTIPQISSIKIIYPELEILKKYDSLTSQFYQYSETLNKENQKLKKLKDLLLSKMTKI</sequence>
<comment type="similarity">
    <text evidence="1">Belongs to the type-I restriction system S methylase family.</text>
</comment>
<protein>
    <submittedName>
        <fullName evidence="6">Restriction endonuclease subunit S</fullName>
        <ecNumber evidence="6">3.1.21.-</ecNumber>
    </submittedName>
</protein>
<keyword evidence="6" id="KW-0378">Hydrolase</keyword>
<feature type="coiled-coil region" evidence="4">
    <location>
        <begin position="155"/>
        <end position="182"/>
    </location>
</feature>
<accession>A0ABS7EWP1</accession>
<comment type="caution">
    <text evidence="6">The sequence shown here is derived from an EMBL/GenBank/DDBJ whole genome shotgun (WGS) entry which is preliminary data.</text>
</comment>